<feature type="transmembrane region" description="Helical" evidence="7">
    <location>
        <begin position="192"/>
        <end position="216"/>
    </location>
</feature>
<organism evidence="8 9">
    <name type="scientific">Streptosporangium algeriense</name>
    <dbReference type="NCBI Taxonomy" id="1682748"/>
    <lineage>
        <taxon>Bacteria</taxon>
        <taxon>Bacillati</taxon>
        <taxon>Actinomycetota</taxon>
        <taxon>Actinomycetes</taxon>
        <taxon>Streptosporangiales</taxon>
        <taxon>Streptosporangiaceae</taxon>
        <taxon>Streptosporangium</taxon>
    </lineage>
</organism>
<dbReference type="Pfam" id="PF01594">
    <property type="entry name" value="AI-2E_transport"/>
    <property type="match status" value="1"/>
</dbReference>
<evidence type="ECO:0000256" key="6">
    <source>
        <dbReference type="SAM" id="MobiDB-lite"/>
    </source>
</evidence>
<evidence type="ECO:0000256" key="2">
    <source>
        <dbReference type="ARBA" id="ARBA00009773"/>
    </source>
</evidence>
<keyword evidence="4 7" id="KW-1133">Transmembrane helix</keyword>
<comment type="similarity">
    <text evidence="2">Belongs to the autoinducer-2 exporter (AI-2E) (TC 2.A.86) family.</text>
</comment>
<evidence type="ECO:0000256" key="7">
    <source>
        <dbReference type="SAM" id="Phobius"/>
    </source>
</evidence>
<evidence type="ECO:0000256" key="5">
    <source>
        <dbReference type="ARBA" id="ARBA00023136"/>
    </source>
</evidence>
<name>A0ABW3DQ17_9ACTN</name>
<evidence type="ECO:0000313" key="8">
    <source>
        <dbReference type="EMBL" id="MFD0884738.1"/>
    </source>
</evidence>
<feature type="transmembrane region" description="Helical" evidence="7">
    <location>
        <begin position="138"/>
        <end position="159"/>
    </location>
</feature>
<gene>
    <name evidence="8" type="ORF">ACFQ08_09285</name>
</gene>
<feature type="transmembrane region" description="Helical" evidence="7">
    <location>
        <begin position="12"/>
        <end position="29"/>
    </location>
</feature>
<dbReference type="Proteomes" id="UP001597024">
    <property type="component" value="Unassembled WGS sequence"/>
</dbReference>
<feature type="transmembrane region" description="Helical" evidence="7">
    <location>
        <begin position="59"/>
        <end position="89"/>
    </location>
</feature>
<sequence>MPVKGPAPLSVGFRTLTTCAAAVIVLWGIRQLSAVIAPAFLALTLTIAVSPLRNRLKGWAAAFVPLTVILLLLCALGGAVVIAAARFAALVPSYADRYRRLLSSAGTALHDIGIDQSQIRKALSGIDPDRLIQAAQGLLSGLTGTVTAVVITVLVLYGMSLDAAVFRRATGALATERPDLVSALRGFARDTCCYLVVCTVFGLIVALLDTAVLALLGVPLPLLWGLLSFITNYIPNVGFVIGLAPPAVLALLDSGVATMLWVIVAYCVLNFVIQSVVQPKFAGRSARLSVTVTMLSLLVWTWALGALGAILAVPLSSFARAVLLDADPATAWAAPLVTGTEPDTGTGPDTGPGSATGPGPEREG</sequence>
<feature type="transmembrane region" description="Helical" evidence="7">
    <location>
        <begin position="222"/>
        <end position="244"/>
    </location>
</feature>
<keyword evidence="9" id="KW-1185">Reference proteome</keyword>
<evidence type="ECO:0000256" key="1">
    <source>
        <dbReference type="ARBA" id="ARBA00004141"/>
    </source>
</evidence>
<reference evidence="9" key="1">
    <citation type="journal article" date="2019" name="Int. J. Syst. Evol. Microbiol.">
        <title>The Global Catalogue of Microorganisms (GCM) 10K type strain sequencing project: providing services to taxonomists for standard genome sequencing and annotation.</title>
        <authorList>
            <consortium name="The Broad Institute Genomics Platform"/>
            <consortium name="The Broad Institute Genome Sequencing Center for Infectious Disease"/>
            <person name="Wu L."/>
            <person name="Ma J."/>
        </authorList>
    </citation>
    <scope>NUCLEOTIDE SEQUENCE [LARGE SCALE GENOMIC DNA]</scope>
    <source>
        <strain evidence="9">CCUG 62974</strain>
    </source>
</reference>
<dbReference type="PANTHER" id="PTHR21716:SF64">
    <property type="entry name" value="AI-2 TRANSPORT PROTEIN TQSA"/>
    <property type="match status" value="1"/>
</dbReference>
<keyword evidence="5 7" id="KW-0472">Membrane</keyword>
<evidence type="ECO:0000313" key="9">
    <source>
        <dbReference type="Proteomes" id="UP001597024"/>
    </source>
</evidence>
<dbReference type="InterPro" id="IPR002549">
    <property type="entry name" value="AI-2E-like"/>
</dbReference>
<accession>A0ABW3DQ17</accession>
<evidence type="ECO:0000256" key="4">
    <source>
        <dbReference type="ARBA" id="ARBA00022989"/>
    </source>
</evidence>
<dbReference type="PANTHER" id="PTHR21716">
    <property type="entry name" value="TRANSMEMBRANE PROTEIN"/>
    <property type="match status" value="1"/>
</dbReference>
<protein>
    <submittedName>
        <fullName evidence="8">AI-2E family transporter</fullName>
    </submittedName>
</protein>
<comment type="caution">
    <text evidence="8">The sequence shown here is derived from an EMBL/GenBank/DDBJ whole genome shotgun (WGS) entry which is preliminary data.</text>
</comment>
<feature type="region of interest" description="Disordered" evidence="6">
    <location>
        <begin position="336"/>
        <end position="364"/>
    </location>
</feature>
<keyword evidence="3 7" id="KW-0812">Transmembrane</keyword>
<evidence type="ECO:0000256" key="3">
    <source>
        <dbReference type="ARBA" id="ARBA00022692"/>
    </source>
</evidence>
<feature type="transmembrane region" description="Helical" evidence="7">
    <location>
        <begin position="297"/>
        <end position="315"/>
    </location>
</feature>
<dbReference type="EMBL" id="JBHTHX010000218">
    <property type="protein sequence ID" value="MFD0884738.1"/>
    <property type="molecule type" value="Genomic_DNA"/>
</dbReference>
<feature type="transmembrane region" description="Helical" evidence="7">
    <location>
        <begin position="35"/>
        <end position="52"/>
    </location>
</feature>
<feature type="compositionally biased region" description="Low complexity" evidence="6">
    <location>
        <begin position="338"/>
        <end position="347"/>
    </location>
</feature>
<comment type="subcellular location">
    <subcellularLocation>
        <location evidence="1">Membrane</location>
        <topology evidence="1">Multi-pass membrane protein</topology>
    </subcellularLocation>
</comment>
<feature type="transmembrane region" description="Helical" evidence="7">
    <location>
        <begin position="256"/>
        <end position="277"/>
    </location>
</feature>
<proteinExistence type="inferred from homology"/>